<name>A0A512PHU4_9CELL</name>
<dbReference type="EMBL" id="BKAL01000015">
    <property type="protein sequence ID" value="GEP70767.1"/>
    <property type="molecule type" value="Genomic_DNA"/>
</dbReference>
<keyword evidence="4" id="KW-1185">Reference proteome</keyword>
<feature type="region of interest" description="Disordered" evidence="1">
    <location>
        <begin position="1"/>
        <end position="49"/>
    </location>
</feature>
<feature type="compositionally biased region" description="Basic and acidic residues" evidence="1">
    <location>
        <begin position="1"/>
        <end position="11"/>
    </location>
</feature>
<dbReference type="PANTHER" id="PTHR13136">
    <property type="entry name" value="TESTIS DEVELOPMENT PROTEIN PRTD"/>
    <property type="match status" value="1"/>
</dbReference>
<protein>
    <submittedName>
        <fullName evidence="3">Alpha/beta hydrolase</fullName>
    </submittedName>
</protein>
<organism evidence="3 4">
    <name type="scientific">Cellulomonas soli</name>
    <dbReference type="NCBI Taxonomy" id="931535"/>
    <lineage>
        <taxon>Bacteria</taxon>
        <taxon>Bacillati</taxon>
        <taxon>Actinomycetota</taxon>
        <taxon>Actinomycetes</taxon>
        <taxon>Micrococcales</taxon>
        <taxon>Cellulomonadaceae</taxon>
        <taxon>Cellulomonas</taxon>
    </lineage>
</organism>
<reference evidence="3 4" key="1">
    <citation type="submission" date="2019-07" db="EMBL/GenBank/DDBJ databases">
        <title>Whole genome shotgun sequence of Cellulomonas soli NBRC 109434.</title>
        <authorList>
            <person name="Hosoyama A."/>
            <person name="Uohara A."/>
            <person name="Ohji S."/>
            <person name="Ichikawa N."/>
        </authorList>
    </citation>
    <scope>NUCLEOTIDE SEQUENCE [LARGE SCALE GENOMIC DNA]</scope>
    <source>
        <strain evidence="3 4">NBRC 109434</strain>
    </source>
</reference>
<dbReference type="Gene3D" id="3.40.50.1820">
    <property type="entry name" value="alpha/beta hydrolase"/>
    <property type="match status" value="2"/>
</dbReference>
<dbReference type="PANTHER" id="PTHR13136:SF11">
    <property type="entry name" value="TESTIS-EXPRESSED PROTEIN 30"/>
    <property type="match status" value="1"/>
</dbReference>
<dbReference type="Pfam" id="PF20408">
    <property type="entry name" value="Abhydrolase_11"/>
    <property type="match status" value="1"/>
</dbReference>
<comment type="caution">
    <text evidence="3">The sequence shown here is derived from an EMBL/GenBank/DDBJ whole genome shotgun (WGS) entry which is preliminary data.</text>
</comment>
<evidence type="ECO:0000313" key="3">
    <source>
        <dbReference type="EMBL" id="GEP70767.1"/>
    </source>
</evidence>
<dbReference type="GO" id="GO:0016787">
    <property type="term" value="F:hydrolase activity"/>
    <property type="evidence" value="ECO:0007669"/>
    <property type="project" value="UniProtKB-KW"/>
</dbReference>
<gene>
    <name evidence="3" type="ORF">CSO01_34820</name>
</gene>
<evidence type="ECO:0000256" key="1">
    <source>
        <dbReference type="SAM" id="MobiDB-lite"/>
    </source>
</evidence>
<dbReference type="AlphaFoldDB" id="A0A512PHU4"/>
<dbReference type="SUPFAM" id="SSF53474">
    <property type="entry name" value="alpha/beta-Hydrolases"/>
    <property type="match status" value="1"/>
</dbReference>
<dbReference type="InterPro" id="IPR046879">
    <property type="entry name" value="KANL3/Tex30_Abhydrolase"/>
</dbReference>
<evidence type="ECO:0000259" key="2">
    <source>
        <dbReference type="Pfam" id="PF20408"/>
    </source>
</evidence>
<feature type="domain" description="KANL3/Tex30 alpha/beta hydrolase-like" evidence="2">
    <location>
        <begin position="57"/>
        <end position="199"/>
    </location>
</feature>
<dbReference type="InterPro" id="IPR026555">
    <property type="entry name" value="NSL3/Tex30"/>
</dbReference>
<keyword evidence="3" id="KW-0378">Hydrolase</keyword>
<dbReference type="InterPro" id="IPR029058">
    <property type="entry name" value="AB_hydrolase_fold"/>
</dbReference>
<dbReference type="Proteomes" id="UP000321798">
    <property type="component" value="Unassembled WGS sequence"/>
</dbReference>
<proteinExistence type="predicted"/>
<evidence type="ECO:0000313" key="4">
    <source>
        <dbReference type="Proteomes" id="UP000321798"/>
    </source>
</evidence>
<sequence length="237" mass="24739">MARDLRSREGPSDAYSEGPSRVPDRRSIHGHRRTSDGYRGPVTSAHASVGPVPRVAGLLLTPGAGADREHRTLLAVEHAVAPLPVRRVDFPYRTAGRRLPDRAPVAVAHVCAEAEAFAEELGVGTDRLVLGGRSYGGRMCSMAVAEGLPAAGLVLLSYPLHPPGKPGTLRVAHLPEVHVPVLAVSGEHDPFGTPEELALHLGTLGGPLTTVLVPGGHQPDGDAAVAAAVRDWLTTLG</sequence>
<accession>A0A512PHU4</accession>